<feature type="domain" description="EamA" evidence="6">
    <location>
        <begin position="168"/>
        <end position="300"/>
    </location>
</feature>
<comment type="similarity">
    <text evidence="2">Belongs to the EamA transporter family.</text>
</comment>
<evidence type="ECO:0000256" key="1">
    <source>
        <dbReference type="ARBA" id="ARBA00004141"/>
    </source>
</evidence>
<evidence type="ECO:0000259" key="6">
    <source>
        <dbReference type="Pfam" id="PF00892"/>
    </source>
</evidence>
<keyword evidence="5" id="KW-0472">Membrane</keyword>
<dbReference type="AlphaFoldDB" id="A0A1G6TCQ8"/>
<evidence type="ECO:0000313" key="7">
    <source>
        <dbReference type="EMBL" id="SDD26326.1"/>
    </source>
</evidence>
<proteinExistence type="inferred from homology"/>
<keyword evidence="3" id="KW-0812">Transmembrane</keyword>
<dbReference type="RefSeq" id="WP_091806757.1">
    <property type="nucleotide sequence ID" value="NZ_CP016353.1"/>
</dbReference>
<dbReference type="STRING" id="530584.SAMN05421630_10741"/>
<dbReference type="EMBL" id="FMZE01000007">
    <property type="protein sequence ID" value="SDD26326.1"/>
    <property type="molecule type" value="Genomic_DNA"/>
</dbReference>
<organism evidence="7 8">
    <name type="scientific">Prauserella marina</name>
    <dbReference type="NCBI Taxonomy" id="530584"/>
    <lineage>
        <taxon>Bacteria</taxon>
        <taxon>Bacillati</taxon>
        <taxon>Actinomycetota</taxon>
        <taxon>Actinomycetes</taxon>
        <taxon>Pseudonocardiales</taxon>
        <taxon>Pseudonocardiaceae</taxon>
        <taxon>Prauserella</taxon>
    </lineage>
</organism>
<feature type="domain" description="EamA" evidence="6">
    <location>
        <begin position="25"/>
        <end position="157"/>
    </location>
</feature>
<dbReference type="Pfam" id="PF00892">
    <property type="entry name" value="EamA"/>
    <property type="match status" value="2"/>
</dbReference>
<dbReference type="GO" id="GO:0016020">
    <property type="term" value="C:membrane"/>
    <property type="evidence" value="ECO:0007669"/>
    <property type="project" value="UniProtKB-SubCell"/>
</dbReference>
<keyword evidence="8" id="KW-1185">Reference proteome</keyword>
<evidence type="ECO:0000313" key="8">
    <source>
        <dbReference type="Proteomes" id="UP000199494"/>
    </source>
</evidence>
<sequence length="320" mass="32643">MTGSGVVGTGSPAAAPPGAEGPRLAGVLPGMLGVLCFSGTAVATRVAGPVFGPVVLTCSRIVIAAALGMVTLTILRRWQWPGRKLLPSVLIAGLGMGVGYPLFLTLALVEAPAYHGAVVIGLVPAATALLAAARNRERLSGRFWFGCAVGFSAVLIFGLAESGFTVRLADLWLLAAVVSTAIGYVEGARVSAAIGAVPALCWAMILLAPFAAIVGIVAASAGDFGTISWSAWLGFGYAGVLSMFLGSVFWYRGLAAGGTGRIGQLNLAQPFLAIVWAALLLGEHIGWGVPVTVAIVLGCMVLCLGRPAEKPKPELDPVVR</sequence>
<dbReference type="PANTHER" id="PTHR32322:SF2">
    <property type="entry name" value="EAMA DOMAIN-CONTAINING PROTEIN"/>
    <property type="match status" value="1"/>
</dbReference>
<reference evidence="7 8" key="1">
    <citation type="submission" date="2016-10" db="EMBL/GenBank/DDBJ databases">
        <authorList>
            <person name="de Groot N.N."/>
        </authorList>
    </citation>
    <scope>NUCLEOTIDE SEQUENCE [LARGE SCALE GENOMIC DNA]</scope>
    <source>
        <strain evidence="7 8">CGMCC 4.5506</strain>
    </source>
</reference>
<name>A0A1G6TCQ8_9PSEU</name>
<dbReference type="InterPro" id="IPR050638">
    <property type="entry name" value="AA-Vitamin_Transporters"/>
</dbReference>
<evidence type="ECO:0000256" key="4">
    <source>
        <dbReference type="ARBA" id="ARBA00022989"/>
    </source>
</evidence>
<dbReference type="InterPro" id="IPR000620">
    <property type="entry name" value="EamA_dom"/>
</dbReference>
<dbReference type="PANTHER" id="PTHR32322">
    <property type="entry name" value="INNER MEMBRANE TRANSPORTER"/>
    <property type="match status" value="1"/>
</dbReference>
<dbReference type="Proteomes" id="UP000199494">
    <property type="component" value="Unassembled WGS sequence"/>
</dbReference>
<evidence type="ECO:0000256" key="5">
    <source>
        <dbReference type="ARBA" id="ARBA00023136"/>
    </source>
</evidence>
<gene>
    <name evidence="7" type="ORF">SAMN05421630_10741</name>
</gene>
<protein>
    <submittedName>
        <fullName evidence="7">Permease of the drug/metabolite transporter (DMT) superfamily</fullName>
    </submittedName>
</protein>
<dbReference type="SUPFAM" id="SSF103481">
    <property type="entry name" value="Multidrug resistance efflux transporter EmrE"/>
    <property type="match status" value="2"/>
</dbReference>
<dbReference type="InterPro" id="IPR037185">
    <property type="entry name" value="EmrE-like"/>
</dbReference>
<comment type="subcellular location">
    <subcellularLocation>
        <location evidence="1">Membrane</location>
        <topology evidence="1">Multi-pass membrane protein</topology>
    </subcellularLocation>
</comment>
<evidence type="ECO:0000256" key="2">
    <source>
        <dbReference type="ARBA" id="ARBA00007362"/>
    </source>
</evidence>
<keyword evidence="4" id="KW-1133">Transmembrane helix</keyword>
<dbReference type="OrthoDB" id="9784288at2"/>
<evidence type="ECO:0000256" key="3">
    <source>
        <dbReference type="ARBA" id="ARBA00022692"/>
    </source>
</evidence>
<accession>A0A1G6TCQ8</accession>